<keyword evidence="5" id="KW-1185">Reference proteome</keyword>
<dbReference type="RefSeq" id="WP_336545147.1">
    <property type="nucleotide sequence ID" value="NZ_JBBBDM010000003.1"/>
</dbReference>
<dbReference type="EC" id="2.7.13.3" evidence="2"/>
<reference evidence="4 5" key="1">
    <citation type="journal article" date="2013" name="Int. J. Syst. Evol. Microbiol.">
        <title>Sphingomonas kyungheensis sp. nov., a bacterium with ginsenoside-converting activity isolated from soil of a ginseng field.</title>
        <authorList>
            <person name="Son H.M."/>
            <person name="Yang J.E."/>
            <person name="Park Y."/>
            <person name="Han C.K."/>
            <person name="Kim S.G."/>
            <person name="Kook M."/>
            <person name="Yi T.H."/>
        </authorList>
    </citation>
    <scope>NUCLEOTIDE SEQUENCE [LARGE SCALE GENOMIC DNA]</scope>
    <source>
        <strain evidence="4 5">LMG 26582</strain>
    </source>
</reference>
<dbReference type="SUPFAM" id="SSF47384">
    <property type="entry name" value="Homodimeric domain of signal transducing histidine kinase"/>
    <property type="match status" value="1"/>
</dbReference>
<sequence length="587" mass="61734">MSAHIVTMGRSPGVGVRFDDSLKTVLSADMESGFGAQSAWRQLTDLMGRGRIPADPASLDRLRALREVVPVATRIASARALAFARPPAALIGVFAEDEITVAAPLLRTASLTDDEWLALLPRLDAHGRALLRHRRDLPAPVERGLASFGPADFVLRYDTPEPANDVVTPAANDVAVAPPAEESAVVRFAPPAEDGSPSEDLLPPAAPQPVADGGFQIADLVARIDAFQKQRDPNEPVADAKAEPPSYFHFDTDSHGVICAVDGVARGPLIGASLAVATPQGEVRVDAVMTGALRQRQRFAGARLDVGGHSDAAGAWRVAGTPQFDAASGRFLGYVAIARRPRSDEDAVPGARKLMSDSLRQLVHELRTPTNAIAGFAELIEAQLLGPVSAVYRDHALTIRRQAASLLGAIDDLDTAARIEGKALDLRPAPIAFEPLLTRIVADLEPLASLRGTVIDIHPMGDHQALSDDRALERLLSRLLAALTAAATTGERIDIAEAPAPEGQVAICFARPIALAATGEAALLSLDAEAEAEAGDRDGAPLLGTGFALRLARNLAAELGGELVFGEHLLTLRLPAADEPAAVQATH</sequence>
<dbReference type="PROSITE" id="PS50109">
    <property type="entry name" value="HIS_KIN"/>
    <property type="match status" value="1"/>
</dbReference>
<dbReference type="InterPro" id="IPR005467">
    <property type="entry name" value="His_kinase_dom"/>
</dbReference>
<dbReference type="InterPro" id="IPR003661">
    <property type="entry name" value="HisK_dim/P_dom"/>
</dbReference>
<dbReference type="Gene3D" id="1.10.287.130">
    <property type="match status" value="1"/>
</dbReference>
<keyword evidence="4" id="KW-0418">Kinase</keyword>
<accession>A0ABU8H2W4</accession>
<dbReference type="Pfam" id="PF00512">
    <property type="entry name" value="HisKA"/>
    <property type="match status" value="1"/>
</dbReference>
<gene>
    <name evidence="4" type="ORF">V8201_09665</name>
</gene>
<dbReference type="InterPro" id="IPR036097">
    <property type="entry name" value="HisK_dim/P_sf"/>
</dbReference>
<proteinExistence type="predicted"/>
<keyword evidence="4" id="KW-0808">Transferase</keyword>
<organism evidence="4 5">
    <name type="scientific">Sphingomonas kyungheensis</name>
    <dbReference type="NCBI Taxonomy" id="1069987"/>
    <lineage>
        <taxon>Bacteria</taxon>
        <taxon>Pseudomonadati</taxon>
        <taxon>Pseudomonadota</taxon>
        <taxon>Alphaproteobacteria</taxon>
        <taxon>Sphingomonadales</taxon>
        <taxon>Sphingomonadaceae</taxon>
        <taxon>Sphingomonas</taxon>
    </lineage>
</organism>
<dbReference type="SMART" id="SM00388">
    <property type="entry name" value="HisKA"/>
    <property type="match status" value="1"/>
</dbReference>
<comment type="catalytic activity">
    <reaction evidence="1">
        <text>ATP + protein L-histidine = ADP + protein N-phospho-L-histidine.</text>
        <dbReference type="EC" id="2.7.13.3"/>
    </reaction>
</comment>
<dbReference type="CDD" id="cd00082">
    <property type="entry name" value="HisKA"/>
    <property type="match status" value="1"/>
</dbReference>
<evidence type="ECO:0000259" key="3">
    <source>
        <dbReference type="PROSITE" id="PS50109"/>
    </source>
</evidence>
<name>A0ABU8H2W4_9SPHN</name>
<evidence type="ECO:0000313" key="5">
    <source>
        <dbReference type="Proteomes" id="UP001367771"/>
    </source>
</evidence>
<dbReference type="GO" id="GO:0016301">
    <property type="term" value="F:kinase activity"/>
    <property type="evidence" value="ECO:0007669"/>
    <property type="project" value="UniProtKB-KW"/>
</dbReference>
<evidence type="ECO:0000313" key="4">
    <source>
        <dbReference type="EMBL" id="MEI5687341.1"/>
    </source>
</evidence>
<protein>
    <recommendedName>
        <fullName evidence="2">histidine kinase</fullName>
        <ecNumber evidence="2">2.7.13.3</ecNumber>
    </recommendedName>
</protein>
<evidence type="ECO:0000256" key="2">
    <source>
        <dbReference type="ARBA" id="ARBA00012438"/>
    </source>
</evidence>
<evidence type="ECO:0000256" key="1">
    <source>
        <dbReference type="ARBA" id="ARBA00000085"/>
    </source>
</evidence>
<dbReference type="EMBL" id="JBBBDM010000003">
    <property type="protein sequence ID" value="MEI5687341.1"/>
    <property type="molecule type" value="Genomic_DNA"/>
</dbReference>
<dbReference type="Proteomes" id="UP001367771">
    <property type="component" value="Unassembled WGS sequence"/>
</dbReference>
<feature type="domain" description="Histidine kinase" evidence="3">
    <location>
        <begin position="361"/>
        <end position="563"/>
    </location>
</feature>
<comment type="caution">
    <text evidence="4">The sequence shown here is derived from an EMBL/GenBank/DDBJ whole genome shotgun (WGS) entry which is preliminary data.</text>
</comment>